<keyword evidence="2" id="KW-1185">Reference proteome</keyword>
<comment type="caution">
    <text evidence="1">The sequence shown here is derived from an EMBL/GenBank/DDBJ whole genome shotgun (WGS) entry which is preliminary data.</text>
</comment>
<dbReference type="Proteomes" id="UP000525987">
    <property type="component" value="Unassembled WGS sequence"/>
</dbReference>
<accession>A0A7W5C022</accession>
<organism evidence="1 2">
    <name type="scientific">Halomonas organivorans</name>
    <dbReference type="NCBI Taxonomy" id="257772"/>
    <lineage>
        <taxon>Bacteria</taxon>
        <taxon>Pseudomonadati</taxon>
        <taxon>Pseudomonadota</taxon>
        <taxon>Gammaproteobacteria</taxon>
        <taxon>Oceanospirillales</taxon>
        <taxon>Halomonadaceae</taxon>
        <taxon>Halomonas</taxon>
    </lineage>
</organism>
<evidence type="ECO:0000313" key="2">
    <source>
        <dbReference type="Proteomes" id="UP000525987"/>
    </source>
</evidence>
<evidence type="ECO:0000313" key="1">
    <source>
        <dbReference type="EMBL" id="MBB3142230.1"/>
    </source>
</evidence>
<dbReference type="AlphaFoldDB" id="A0A7W5C022"/>
<protein>
    <submittedName>
        <fullName evidence="1">Uncharacterized protein</fullName>
    </submittedName>
</protein>
<name>A0A7W5C022_9GAMM</name>
<proteinExistence type="predicted"/>
<reference evidence="1 2" key="1">
    <citation type="submission" date="2020-08" db="EMBL/GenBank/DDBJ databases">
        <title>Genomic Encyclopedia of Type Strains, Phase III (KMG-III): the genomes of soil and plant-associated and newly described type strains.</title>
        <authorList>
            <person name="Whitman W."/>
        </authorList>
    </citation>
    <scope>NUCLEOTIDE SEQUENCE [LARGE SCALE GENOMIC DNA]</scope>
    <source>
        <strain evidence="1 2">CECT 5995</strain>
    </source>
</reference>
<dbReference type="EMBL" id="JACHXM010000018">
    <property type="protein sequence ID" value="MBB3142230.1"/>
    <property type="molecule type" value="Genomic_DNA"/>
</dbReference>
<gene>
    <name evidence="1" type="ORF">FHR96_003117</name>
</gene>
<sequence>MRETSTNYGEWRGYHYSVRVSEVVHPSGGSTPVAEYWIADNRGSLCGHKMIADEEAETYEATLEIGERHARAAIDKVLD</sequence>